<evidence type="ECO:0000259" key="1">
    <source>
        <dbReference type="Pfam" id="PF18735"/>
    </source>
</evidence>
<dbReference type="Proteomes" id="UP000256873">
    <property type="component" value="Unassembled WGS sequence"/>
</dbReference>
<dbReference type="Pfam" id="PF18735">
    <property type="entry name" value="HEPN_RiboL-PSP"/>
    <property type="match status" value="1"/>
</dbReference>
<organism evidence="2 3">
    <name type="scientific">Microcystis flos-aquae TF09</name>
    <dbReference type="NCBI Taxonomy" id="2060473"/>
    <lineage>
        <taxon>Bacteria</taxon>
        <taxon>Bacillati</taxon>
        <taxon>Cyanobacteriota</taxon>
        <taxon>Cyanophyceae</taxon>
        <taxon>Oscillatoriophycideae</taxon>
        <taxon>Chroococcales</taxon>
        <taxon>Microcystaceae</taxon>
        <taxon>Microcystis</taxon>
    </lineage>
</organism>
<evidence type="ECO:0000313" key="2">
    <source>
        <dbReference type="EMBL" id="REJ41816.1"/>
    </source>
</evidence>
<dbReference type="InterPro" id="IPR041519">
    <property type="entry name" value="HEPN_RiboL-PSP"/>
</dbReference>
<dbReference type="AlphaFoldDB" id="A0A3E0L373"/>
<evidence type="ECO:0000313" key="3">
    <source>
        <dbReference type="Proteomes" id="UP000256873"/>
    </source>
</evidence>
<proteinExistence type="predicted"/>
<gene>
    <name evidence="2" type="ORF">DWQ54_12900</name>
</gene>
<dbReference type="EMBL" id="QQWC01000003">
    <property type="protein sequence ID" value="REJ41816.1"/>
    <property type="molecule type" value="Genomic_DNA"/>
</dbReference>
<feature type="domain" description="RiboL-PSP-HEPN" evidence="1">
    <location>
        <begin position="53"/>
        <end position="246"/>
    </location>
</feature>
<reference evidence="2 3" key="1">
    <citation type="submission" date="2017-10" db="EMBL/GenBank/DDBJ databases">
        <title>A large-scale comparative metagenomic study reveals the eutrophication-driven functional interactions in six Microcystis-epibionts communities.</title>
        <authorList>
            <person name="Li Q."/>
            <person name="Lin F."/>
        </authorList>
    </citation>
    <scope>NUCLEOTIDE SEQUENCE [LARGE SCALE GENOMIC DNA]</scope>
    <source>
        <strain evidence="2">TF09</strain>
    </source>
</reference>
<sequence length="370" mass="42723">MFEGLLNNLKDEIKTIRSIINISEKLREIIADNPSQLNTEDLKYLQANAPLGDKWLVNDHCSSITRLYALYENFVENLVGDWIILLPQLYSCYQDLPESVRNKHQTGCATLLGNENKRNRFDSLSERDIIKNLFDTEYKNTTKYNLTSAAFLLHEANLRKDQLTRLLVDAGISATDSWQWIENHKKVKNFIDNNSRGSVENELKNFIELRNNSAHGKEIDTVLNANELLQLCDFVEAICQAMSELVLYCFVDRKKKIGKLQKLGEIVNWYQQKKACAIKISDEPQEPNKRLEVGKKVFLVSENKKICQNAIIESIQINKNGKNTPRRRIPIREIKDSEIGLKFDKESQKGLEVYLGLAEKVIEKYRSLNQ</sequence>
<protein>
    <recommendedName>
        <fullName evidence="1">RiboL-PSP-HEPN domain-containing protein</fullName>
    </recommendedName>
</protein>
<name>A0A3E0L373_9CHRO</name>
<accession>A0A3E0L373</accession>
<comment type="caution">
    <text evidence="2">The sequence shown here is derived from an EMBL/GenBank/DDBJ whole genome shotgun (WGS) entry which is preliminary data.</text>
</comment>